<dbReference type="InterPro" id="IPR032875">
    <property type="entry name" value="Succ_CoA_lig_flav_dom"/>
</dbReference>
<keyword evidence="3 5" id="KW-0067">ATP-binding</keyword>
<dbReference type="Pfam" id="PF13549">
    <property type="entry name" value="ATP-grasp_5"/>
    <property type="match status" value="1"/>
</dbReference>
<evidence type="ECO:0000256" key="4">
    <source>
        <dbReference type="ARBA" id="ARBA00060888"/>
    </source>
</evidence>
<comment type="caution">
    <text evidence="7">The sequence shown here is derived from an EMBL/GenBank/DDBJ whole genome shotgun (WGS) entry which is preliminary data.</text>
</comment>
<dbReference type="EMBL" id="QCZG01000014">
    <property type="protein sequence ID" value="PWA11958.1"/>
    <property type="molecule type" value="Genomic_DNA"/>
</dbReference>
<dbReference type="Gene3D" id="3.30.1490.20">
    <property type="entry name" value="ATP-grasp fold, A domain"/>
    <property type="match status" value="1"/>
</dbReference>
<evidence type="ECO:0000259" key="6">
    <source>
        <dbReference type="PROSITE" id="PS50975"/>
    </source>
</evidence>
<evidence type="ECO:0000313" key="8">
    <source>
        <dbReference type="Proteomes" id="UP000245998"/>
    </source>
</evidence>
<dbReference type="InterPro" id="IPR011761">
    <property type="entry name" value="ATP-grasp"/>
</dbReference>
<dbReference type="Gene3D" id="3.30.470.20">
    <property type="entry name" value="ATP-grasp fold, B domain"/>
    <property type="match status" value="1"/>
</dbReference>
<dbReference type="SMART" id="SM00881">
    <property type="entry name" value="CoA_binding"/>
    <property type="match status" value="1"/>
</dbReference>
<dbReference type="Pfam" id="PF13607">
    <property type="entry name" value="Succ_CoA_lig"/>
    <property type="match status" value="1"/>
</dbReference>
<evidence type="ECO:0000256" key="5">
    <source>
        <dbReference type="PROSITE-ProRule" id="PRU00409"/>
    </source>
</evidence>
<dbReference type="Proteomes" id="UP000245998">
    <property type="component" value="Unassembled WGS sequence"/>
</dbReference>
<name>A0A2U1K4T4_9BACI</name>
<evidence type="ECO:0000256" key="2">
    <source>
        <dbReference type="ARBA" id="ARBA00022741"/>
    </source>
</evidence>
<feature type="domain" description="ATP-grasp" evidence="6">
    <location>
        <begin position="493"/>
        <end position="529"/>
    </location>
</feature>
<proteinExistence type="inferred from homology"/>
<gene>
    <name evidence="7" type="ORF">DCC39_08470</name>
</gene>
<dbReference type="OrthoDB" id="9807426at2"/>
<dbReference type="InterPro" id="IPR036291">
    <property type="entry name" value="NAD(P)-bd_dom_sf"/>
</dbReference>
<dbReference type="PROSITE" id="PS50975">
    <property type="entry name" value="ATP_GRASP"/>
    <property type="match status" value="1"/>
</dbReference>
<accession>A0A2U1K4T4</accession>
<dbReference type="SUPFAM" id="SSF52210">
    <property type="entry name" value="Succinyl-CoA synthetase domains"/>
    <property type="match status" value="2"/>
</dbReference>
<dbReference type="Gene3D" id="3.40.50.720">
    <property type="entry name" value="NAD(P)-binding Rossmann-like Domain"/>
    <property type="match status" value="1"/>
</dbReference>
<dbReference type="GO" id="GO:0046872">
    <property type="term" value="F:metal ion binding"/>
    <property type="evidence" value="ECO:0007669"/>
    <property type="project" value="InterPro"/>
</dbReference>
<dbReference type="InterPro" id="IPR013815">
    <property type="entry name" value="ATP_grasp_subdomain_1"/>
</dbReference>
<dbReference type="PANTHER" id="PTHR43334:SF1">
    <property type="entry name" value="3-HYDROXYPROPIONATE--COA LIGASE [ADP-FORMING]"/>
    <property type="match status" value="1"/>
</dbReference>
<organism evidence="7 8">
    <name type="scientific">Pueribacillus theae</name>
    <dbReference type="NCBI Taxonomy" id="2171751"/>
    <lineage>
        <taxon>Bacteria</taxon>
        <taxon>Bacillati</taxon>
        <taxon>Bacillota</taxon>
        <taxon>Bacilli</taxon>
        <taxon>Bacillales</taxon>
        <taxon>Bacillaceae</taxon>
        <taxon>Pueribacillus</taxon>
    </lineage>
</organism>
<dbReference type="FunFam" id="3.30.1490.20:FF:000020">
    <property type="entry name" value="Protein lysine acetyltransferase"/>
    <property type="match status" value="1"/>
</dbReference>
<evidence type="ECO:0000256" key="1">
    <source>
        <dbReference type="ARBA" id="ARBA00022598"/>
    </source>
</evidence>
<dbReference type="InterPro" id="IPR016102">
    <property type="entry name" value="Succinyl-CoA_synth-like"/>
</dbReference>
<comment type="similarity">
    <text evidence="4">In the N-terminal section; belongs to the acetate CoA ligase alpha subunit family.</text>
</comment>
<keyword evidence="8" id="KW-1185">Reference proteome</keyword>
<reference evidence="7 8" key="1">
    <citation type="submission" date="2018-04" db="EMBL/GenBank/DDBJ databases">
        <title>Camelliibacillus theae gen. nov., sp. nov., isolated from Pu'er tea.</title>
        <authorList>
            <person name="Niu L."/>
        </authorList>
    </citation>
    <scope>NUCLEOTIDE SEQUENCE [LARGE SCALE GENOMIC DNA]</scope>
    <source>
        <strain evidence="7 8">T8</strain>
    </source>
</reference>
<sequence length="705" mass="77613">MISHMESLKHLIEPKSIAIIGASSDFSRIGGRPIKSLLDFQYKGRILPVNPKYEEIAGLPCFSTIKEISEEVDVAILAVPNSKVLKTVEECGEKGVRSIIVISGGYEEVNEEGANLQEEIIKIAEKYQMRVLGPNTVGMFNALTGAFANFGITKAHGEVPKGNIAIVTQSGAFCTYLYTLAVQNQIGLNYFIGTGNEADIDVAECIAYLAEDPKTDVIACYIEGIKDGEKFLKSLDLAKRYKKPVIIYKVGRTEIGRKAALSHTASLAGTETVWEAVFKQTSAYRVDSIQELLDVASACSYSLFPQGKRVAIFTISGGAGVMLADHLTELGLELSQPSEETKKQLLQILPHASVMNPIDLTGQLVNKPELMLDFMKTTLDKENYDLIITFIAAQGYIKSTLEKHIETFKEIRTAHSHIPQLLTTIVTPETKKMINDAGIAVFNDPLRIAKVAKALCQIGANFTDYEKPRSKWEKKTRKFNCFSDGILTEYNSKQILQDYDIPVTREIITMTQKEAIKAANDIGYPVVLKGLSPQIPHKTEMGLVHLNVKNDEGIVRIYETLRNNIKKVEGADFEGVLVQEMLEPATVEMIIGSKTDPQFGPVVMVGIGGIFVEVINDVSVRMAPVNNEEARNMILELKSVSLLQGARGKAHADIEALCETVVALSRLAADYKNQIEEIDLNPLMVYPQGKGVRAADALIKLKRST</sequence>
<dbReference type="AlphaFoldDB" id="A0A2U1K4T4"/>
<keyword evidence="1" id="KW-0436">Ligase</keyword>
<dbReference type="SUPFAM" id="SSF51735">
    <property type="entry name" value="NAD(P)-binding Rossmann-fold domains"/>
    <property type="match status" value="1"/>
</dbReference>
<dbReference type="InterPro" id="IPR051538">
    <property type="entry name" value="Acyl-CoA_Synth/Transferase"/>
</dbReference>
<dbReference type="GO" id="GO:0005524">
    <property type="term" value="F:ATP binding"/>
    <property type="evidence" value="ECO:0007669"/>
    <property type="project" value="UniProtKB-UniRule"/>
</dbReference>
<dbReference type="SUPFAM" id="SSF56059">
    <property type="entry name" value="Glutathione synthetase ATP-binding domain-like"/>
    <property type="match status" value="1"/>
</dbReference>
<dbReference type="RefSeq" id="WP_116554458.1">
    <property type="nucleotide sequence ID" value="NZ_QCZG01000014.1"/>
</dbReference>
<dbReference type="Pfam" id="PF13380">
    <property type="entry name" value="CoA_binding_2"/>
    <property type="match status" value="1"/>
</dbReference>
<dbReference type="Gene3D" id="3.40.50.261">
    <property type="entry name" value="Succinyl-CoA synthetase domains"/>
    <property type="match status" value="2"/>
</dbReference>
<evidence type="ECO:0000256" key="3">
    <source>
        <dbReference type="ARBA" id="ARBA00022840"/>
    </source>
</evidence>
<keyword evidence="2 5" id="KW-0547">Nucleotide-binding</keyword>
<dbReference type="PANTHER" id="PTHR43334">
    <property type="entry name" value="ACETATE--COA LIGASE [ADP-FORMING]"/>
    <property type="match status" value="1"/>
</dbReference>
<protein>
    <recommendedName>
        <fullName evidence="6">ATP-grasp domain-containing protein</fullName>
    </recommendedName>
</protein>
<dbReference type="InterPro" id="IPR003781">
    <property type="entry name" value="CoA-bd"/>
</dbReference>
<evidence type="ECO:0000313" key="7">
    <source>
        <dbReference type="EMBL" id="PWA11958.1"/>
    </source>
</evidence>
<dbReference type="GO" id="GO:0016874">
    <property type="term" value="F:ligase activity"/>
    <property type="evidence" value="ECO:0007669"/>
    <property type="project" value="UniProtKB-KW"/>
</dbReference>